<keyword evidence="1" id="KW-0560">Oxidoreductase</keyword>
<dbReference type="InterPro" id="IPR036661">
    <property type="entry name" value="Luciferase-like_sf"/>
</dbReference>
<dbReference type="Pfam" id="PF00296">
    <property type="entry name" value="Bac_luciferase"/>
    <property type="match status" value="1"/>
</dbReference>
<comment type="caution">
    <text evidence="3">The sequence shown here is derived from an EMBL/GenBank/DDBJ whole genome shotgun (WGS) entry which is preliminary data.</text>
</comment>
<dbReference type="RefSeq" id="WP_164312171.1">
    <property type="nucleotide sequence ID" value="NZ_JAAGLU010000002.1"/>
</dbReference>
<evidence type="ECO:0000259" key="2">
    <source>
        <dbReference type="Pfam" id="PF00296"/>
    </source>
</evidence>
<dbReference type="PANTHER" id="PTHR43244:SF1">
    <property type="entry name" value="5,10-METHYLENETETRAHYDROMETHANOPTERIN REDUCTASE"/>
    <property type="match status" value="1"/>
</dbReference>
<accession>A0A6B3BHE7</accession>
<dbReference type="InterPro" id="IPR011251">
    <property type="entry name" value="Luciferase-like_dom"/>
</dbReference>
<proteinExistence type="predicted"/>
<feature type="domain" description="Luciferase-like" evidence="2">
    <location>
        <begin position="13"/>
        <end position="293"/>
    </location>
</feature>
<dbReference type="GO" id="GO:0016705">
    <property type="term" value="F:oxidoreductase activity, acting on paired donors, with incorporation or reduction of molecular oxygen"/>
    <property type="evidence" value="ECO:0007669"/>
    <property type="project" value="InterPro"/>
</dbReference>
<dbReference type="PANTHER" id="PTHR43244">
    <property type="match status" value="1"/>
</dbReference>
<dbReference type="Gene3D" id="3.20.20.30">
    <property type="entry name" value="Luciferase-like domain"/>
    <property type="match status" value="1"/>
</dbReference>
<dbReference type="InterPro" id="IPR050564">
    <property type="entry name" value="F420-G6PD/mer"/>
</dbReference>
<reference evidence="3" key="1">
    <citation type="submission" date="2020-01" db="EMBL/GenBank/DDBJ databases">
        <title>Insect and environment-associated Actinomycetes.</title>
        <authorList>
            <person name="Currrie C."/>
            <person name="Chevrette M."/>
            <person name="Carlson C."/>
            <person name="Stubbendieck R."/>
            <person name="Wendt-Pienkowski E."/>
        </authorList>
    </citation>
    <scope>NUCLEOTIDE SEQUENCE</scope>
    <source>
        <strain evidence="3">SID12501</strain>
    </source>
</reference>
<protein>
    <submittedName>
        <fullName evidence="3">LLM class flavin-dependent oxidoreductase</fullName>
    </submittedName>
</protein>
<dbReference type="AlphaFoldDB" id="A0A6B3BHE7"/>
<dbReference type="SUPFAM" id="SSF51679">
    <property type="entry name" value="Bacterial luciferase-like"/>
    <property type="match status" value="1"/>
</dbReference>
<name>A0A6B3BHE7_9ACTN</name>
<dbReference type="EMBL" id="JAAGLU010000002">
    <property type="protein sequence ID" value="NEC84714.1"/>
    <property type="molecule type" value="Genomic_DNA"/>
</dbReference>
<evidence type="ECO:0000313" key="3">
    <source>
        <dbReference type="EMBL" id="NEC84714.1"/>
    </source>
</evidence>
<evidence type="ECO:0000256" key="1">
    <source>
        <dbReference type="ARBA" id="ARBA00023002"/>
    </source>
</evidence>
<sequence>MPTTSVIYAAMPTELGSVVSYARLAEQTSGNRLWCGQTLTMESHHLFAALSTLGLDLSYGTAVSVMPMRHPLTAALNARSIAALSQRPFVAGIGPGAAVLQERLLKTPYRQPVRATRQYATMLRTLANNGIAEAPDGPWETTGISLPTLPTPPVEVGLGVLRESMARLAGEIADWAITWLTPASWLAKSIAPALREGHERGDPSRPLPKTAAVVQCAVSRPGRDLVHIARRAAGTHLSAPHYTDMLRRAGIPADADDPDKGARLLVEHGVLAHGSPREIASQLAVYHAAGVDEVIVNVGGVHLAEGAGSALNDLAAILNAVEEREQQR</sequence>
<organism evidence="3">
    <name type="scientific">Streptomyces sp. SID12501</name>
    <dbReference type="NCBI Taxonomy" id="2706042"/>
    <lineage>
        <taxon>Bacteria</taxon>
        <taxon>Bacillati</taxon>
        <taxon>Actinomycetota</taxon>
        <taxon>Actinomycetes</taxon>
        <taxon>Kitasatosporales</taxon>
        <taxon>Streptomycetaceae</taxon>
        <taxon>Streptomyces</taxon>
    </lineage>
</organism>
<gene>
    <name evidence="3" type="ORF">G3I71_02270</name>
</gene>